<proteinExistence type="predicted"/>
<dbReference type="AlphaFoldDB" id="A0AAD3GYT6"/>
<evidence type="ECO:0000313" key="5">
    <source>
        <dbReference type="Proteomes" id="UP001054902"/>
    </source>
</evidence>
<name>A0AAD3GYT6_9STRA</name>
<evidence type="ECO:0000256" key="1">
    <source>
        <dbReference type="SAM" id="MobiDB-lite"/>
    </source>
</evidence>
<dbReference type="Proteomes" id="UP001054902">
    <property type="component" value="Unassembled WGS sequence"/>
</dbReference>
<feature type="region of interest" description="Disordered" evidence="1">
    <location>
        <begin position="302"/>
        <end position="349"/>
    </location>
</feature>
<dbReference type="GO" id="GO:0006629">
    <property type="term" value="P:lipid metabolic process"/>
    <property type="evidence" value="ECO:0007669"/>
    <property type="project" value="InterPro"/>
</dbReference>
<sequence length="420" mass="46654">MTRVSSSFVSSCISQFTSEYADNFISQQDLSTFLHSYSTGTNTAAPSFESLDPFVQIAFARFVCGGNEQCRLDILTGDKELGYIIRPDDDELEQKVQDLCMALYLHGQEFHGETLQGYHVDLYFLLGFDHEIEGDFMVDHGDTLNGVSTVLYNVMYWKTFIVRSLGRSGDRLLQSIPPSLDEAVQYTEYQFTSCPDEFTISTSCVLLSSRMQMYADPSRFTVEDVTKEVHSIVKESMDLGTFIQQLNDLEMDTGVENDVKEILYVDPDAVSPTFMPSTFPSFMPSISPSLEESFIPTNVVSSAPSIKSSTTNTTASISTNTTTSTTDKDDGSRGTPDGGSDPSPQKNNVDSDSIVVIATLGIMLITLLILFTVKKYQLKQRERQSHLEEEEEDMAEVDEEIMGSNFGGEQSESISSLEVE</sequence>
<comment type="caution">
    <text evidence="4">The sequence shown here is derived from an EMBL/GenBank/DDBJ whole genome shotgun (WGS) entry which is preliminary data.</text>
</comment>
<evidence type="ECO:0000256" key="2">
    <source>
        <dbReference type="SAM" id="Phobius"/>
    </source>
</evidence>
<keyword evidence="2" id="KW-0812">Transmembrane</keyword>
<keyword evidence="5" id="KW-1185">Reference proteome</keyword>
<feature type="domain" description="PI-PLC Y-box" evidence="3">
    <location>
        <begin position="37"/>
        <end position="88"/>
    </location>
</feature>
<dbReference type="InterPro" id="IPR001711">
    <property type="entry name" value="PLipase_C_Pinositol-sp_Y"/>
</dbReference>
<feature type="compositionally biased region" description="Polar residues" evidence="1">
    <location>
        <begin position="407"/>
        <end position="420"/>
    </location>
</feature>
<evidence type="ECO:0000313" key="4">
    <source>
        <dbReference type="EMBL" id="GFH43803.1"/>
    </source>
</evidence>
<dbReference type="EMBL" id="BLLK01000019">
    <property type="protein sequence ID" value="GFH43803.1"/>
    <property type="molecule type" value="Genomic_DNA"/>
</dbReference>
<feature type="compositionally biased region" description="Low complexity" evidence="1">
    <location>
        <begin position="305"/>
        <end position="325"/>
    </location>
</feature>
<keyword evidence="2" id="KW-0472">Membrane</keyword>
<evidence type="ECO:0000259" key="3">
    <source>
        <dbReference type="PROSITE" id="PS50008"/>
    </source>
</evidence>
<feature type="region of interest" description="Disordered" evidence="1">
    <location>
        <begin position="383"/>
        <end position="420"/>
    </location>
</feature>
<dbReference type="PROSITE" id="PS50008">
    <property type="entry name" value="PIPLC_Y_DOMAIN"/>
    <property type="match status" value="1"/>
</dbReference>
<accession>A0AAD3GYT6</accession>
<feature type="transmembrane region" description="Helical" evidence="2">
    <location>
        <begin position="354"/>
        <end position="373"/>
    </location>
</feature>
<reference evidence="4 5" key="1">
    <citation type="journal article" date="2021" name="Sci. Rep.">
        <title>The genome of the diatom Chaetoceros tenuissimus carries an ancient integrated fragment of an extant virus.</title>
        <authorList>
            <person name="Hongo Y."/>
            <person name="Kimura K."/>
            <person name="Takaki Y."/>
            <person name="Yoshida Y."/>
            <person name="Baba S."/>
            <person name="Kobayashi G."/>
            <person name="Nagasaki K."/>
            <person name="Hano T."/>
            <person name="Tomaru Y."/>
        </authorList>
    </citation>
    <scope>NUCLEOTIDE SEQUENCE [LARGE SCALE GENOMIC DNA]</scope>
    <source>
        <strain evidence="4 5">NIES-3715</strain>
    </source>
</reference>
<gene>
    <name evidence="4" type="ORF">CTEN210_00276</name>
</gene>
<feature type="compositionally biased region" description="Acidic residues" evidence="1">
    <location>
        <begin position="388"/>
        <end position="401"/>
    </location>
</feature>
<dbReference type="GO" id="GO:0035556">
    <property type="term" value="P:intracellular signal transduction"/>
    <property type="evidence" value="ECO:0007669"/>
    <property type="project" value="InterPro"/>
</dbReference>
<organism evidence="4 5">
    <name type="scientific">Chaetoceros tenuissimus</name>
    <dbReference type="NCBI Taxonomy" id="426638"/>
    <lineage>
        <taxon>Eukaryota</taxon>
        <taxon>Sar</taxon>
        <taxon>Stramenopiles</taxon>
        <taxon>Ochrophyta</taxon>
        <taxon>Bacillariophyta</taxon>
        <taxon>Coscinodiscophyceae</taxon>
        <taxon>Chaetocerotophycidae</taxon>
        <taxon>Chaetocerotales</taxon>
        <taxon>Chaetocerotaceae</taxon>
        <taxon>Chaetoceros</taxon>
    </lineage>
</organism>
<keyword evidence="2" id="KW-1133">Transmembrane helix</keyword>
<dbReference type="GO" id="GO:0004435">
    <property type="term" value="F:phosphatidylinositol-4,5-bisphosphate phospholipase C activity"/>
    <property type="evidence" value="ECO:0007669"/>
    <property type="project" value="InterPro"/>
</dbReference>
<protein>
    <recommendedName>
        <fullName evidence="3">PI-PLC Y-box domain-containing protein</fullName>
    </recommendedName>
</protein>